<feature type="binding site" evidence="5">
    <location>
        <position position="307"/>
    </location>
    <ligand>
        <name>a divalent metal cation</name>
        <dbReference type="ChEBI" id="CHEBI:60240"/>
        <label>2</label>
        <note>catalytic</note>
    </ligand>
</feature>
<evidence type="ECO:0000256" key="4">
    <source>
        <dbReference type="ARBA" id="ARBA00022801"/>
    </source>
</evidence>
<dbReference type="InterPro" id="IPR036005">
    <property type="entry name" value="Creatinase/aminopeptidase-like"/>
</dbReference>
<accession>A0A834XTR1</accession>
<keyword evidence="1 5" id="KW-0031">Aminopeptidase</keyword>
<organism evidence="8 9">
    <name type="scientific">Aphidius gifuensis</name>
    <name type="common">Parasitoid wasp</name>
    <dbReference type="NCBI Taxonomy" id="684658"/>
    <lineage>
        <taxon>Eukaryota</taxon>
        <taxon>Metazoa</taxon>
        <taxon>Ecdysozoa</taxon>
        <taxon>Arthropoda</taxon>
        <taxon>Hexapoda</taxon>
        <taxon>Insecta</taxon>
        <taxon>Pterygota</taxon>
        <taxon>Neoptera</taxon>
        <taxon>Endopterygota</taxon>
        <taxon>Hymenoptera</taxon>
        <taxon>Apocrita</taxon>
        <taxon>Ichneumonoidea</taxon>
        <taxon>Braconidae</taxon>
        <taxon>Aphidiinae</taxon>
        <taxon>Aphidius</taxon>
    </lineage>
</organism>
<dbReference type="SUPFAM" id="SSF55920">
    <property type="entry name" value="Creatinase/aminopeptidase"/>
    <property type="match status" value="1"/>
</dbReference>
<dbReference type="GO" id="GO:0004239">
    <property type="term" value="F:initiator methionyl aminopeptidase activity"/>
    <property type="evidence" value="ECO:0007669"/>
    <property type="project" value="UniProtKB-UniRule"/>
</dbReference>
<evidence type="ECO:0000313" key="8">
    <source>
        <dbReference type="EMBL" id="KAF7993315.1"/>
    </source>
</evidence>
<dbReference type="HAMAP" id="MF_01974">
    <property type="entry name" value="MetAP_1"/>
    <property type="match status" value="1"/>
</dbReference>
<evidence type="ECO:0000313" key="9">
    <source>
        <dbReference type="Proteomes" id="UP000639338"/>
    </source>
</evidence>
<dbReference type="PANTHER" id="PTHR43330:SF8">
    <property type="entry name" value="METHIONINE AMINOPEPTIDASE 1D, MITOCHONDRIAL"/>
    <property type="match status" value="1"/>
</dbReference>
<dbReference type="EMBL" id="JACMRX010000003">
    <property type="protein sequence ID" value="KAF7993315.1"/>
    <property type="molecule type" value="Genomic_DNA"/>
</dbReference>
<dbReference type="PROSITE" id="PS00680">
    <property type="entry name" value="MAP_1"/>
    <property type="match status" value="1"/>
</dbReference>
<dbReference type="OrthoDB" id="3209743at2759"/>
<dbReference type="InterPro" id="IPR002467">
    <property type="entry name" value="Pept_M24A_MAP1"/>
</dbReference>
<feature type="domain" description="Peptidase M24" evidence="7">
    <location>
        <begin position="87"/>
        <end position="314"/>
    </location>
</feature>
<feature type="binding site" evidence="5">
    <location>
        <position position="307"/>
    </location>
    <ligand>
        <name>a divalent metal cation</name>
        <dbReference type="ChEBI" id="CHEBI:60240"/>
        <label>1</label>
    </ligand>
</feature>
<dbReference type="InterPro" id="IPR000994">
    <property type="entry name" value="Pept_M24"/>
</dbReference>
<keyword evidence="3 5" id="KW-0479">Metal-binding</keyword>
<reference evidence="8 9" key="1">
    <citation type="submission" date="2020-08" db="EMBL/GenBank/DDBJ databases">
        <title>Aphidius gifuensis genome sequencing and assembly.</title>
        <authorList>
            <person name="Du Z."/>
        </authorList>
    </citation>
    <scope>NUCLEOTIDE SEQUENCE [LARGE SCALE GENOMIC DNA]</scope>
    <source>
        <strain evidence="8">YNYX2018</strain>
        <tissue evidence="8">Adults</tissue>
    </source>
</reference>
<feature type="binding site" evidence="5">
    <location>
        <position position="251"/>
    </location>
    <ligand>
        <name>substrate</name>
    </ligand>
</feature>
<dbReference type="AlphaFoldDB" id="A0A834XTR1"/>
<dbReference type="GO" id="GO:0070006">
    <property type="term" value="F:metalloaminopeptidase activity"/>
    <property type="evidence" value="ECO:0007669"/>
    <property type="project" value="UniProtKB-UniRule"/>
</dbReference>
<feature type="binding site" evidence="5">
    <location>
        <position position="153"/>
    </location>
    <ligand>
        <name>substrate</name>
    </ligand>
</feature>
<evidence type="ECO:0000259" key="7">
    <source>
        <dbReference type="Pfam" id="PF00557"/>
    </source>
</evidence>
<evidence type="ECO:0000256" key="3">
    <source>
        <dbReference type="ARBA" id="ARBA00022723"/>
    </source>
</evidence>
<keyword evidence="2 5" id="KW-0645">Protease</keyword>
<dbReference type="PRINTS" id="PR00599">
    <property type="entry name" value="MAPEPTIDASE"/>
</dbReference>
<sequence>MLLKTIKKSIFNPQSSRCFFNNFFTKNNTKERRLVDNSFGKYEIVTLWNVSKMHDVPSHIQKPSWYKAWTSEKLPDEIEIKNDIQIEKMRQSCKLAKKILNSVELLIEPGVTTDFIDEQIHKLIISYGAYPSPLNYLGYPKSICTSINNVACHGIPDDRPLVEGDTLNVDITVFLNGYHGDCSDMFCVGQVDSKAKQLIQVTRECLDIGINVCKPDEQFCNIGNAIEEHANKNGFSVIPVFCGHGIGSYFHGQPDIYHVGNDLPGVMKAGMVFTIEPVLSQGGTDVKVLEDGWSAVTTDDSRTAQVEHTILVTNHGCEILTC</sequence>
<protein>
    <recommendedName>
        <fullName evidence="6">Methionine aminopeptidase</fullName>
        <ecNumber evidence="6">3.4.11.18</ecNumber>
    </recommendedName>
</protein>
<evidence type="ECO:0000256" key="1">
    <source>
        <dbReference type="ARBA" id="ARBA00022438"/>
    </source>
</evidence>
<keyword evidence="9" id="KW-1185">Reference proteome</keyword>
<comment type="caution">
    <text evidence="8">The sequence shown here is derived from an EMBL/GenBank/DDBJ whole genome shotgun (WGS) entry which is preliminary data.</text>
</comment>
<dbReference type="EC" id="3.4.11.18" evidence="6"/>
<comment type="cofactor">
    <cofactor evidence="5">
        <name>Co(2+)</name>
        <dbReference type="ChEBI" id="CHEBI:48828"/>
    </cofactor>
    <cofactor evidence="5">
        <name>Zn(2+)</name>
        <dbReference type="ChEBI" id="CHEBI:29105"/>
    </cofactor>
    <cofactor evidence="5">
        <name>Mn(2+)</name>
        <dbReference type="ChEBI" id="CHEBI:29035"/>
    </cofactor>
    <cofactor evidence="5">
        <name>Fe(2+)</name>
        <dbReference type="ChEBI" id="CHEBI:29033"/>
    </cofactor>
    <text evidence="5">Binds 2 divalent metal cations per subunit. Has a high-affinity and a low affinity metal-binding site. The true nature of the physiological cofactor is under debate. The enzyme is active with cobalt, zinc, manganese or divalent iron ions. Most likely, methionine aminopeptidases function as mononuclear Fe(2+)-metalloproteases under physiological conditions, and the catalytically relevant metal-binding site has been assigned to the histidine-containing high-affinity site.</text>
</comment>
<comment type="catalytic activity">
    <reaction evidence="5 6">
        <text>Release of N-terminal amino acids, preferentially methionine, from peptides and arylamides.</text>
        <dbReference type="EC" id="3.4.11.18"/>
    </reaction>
</comment>
<dbReference type="Proteomes" id="UP000639338">
    <property type="component" value="Unassembled WGS sequence"/>
</dbReference>
<comment type="similarity">
    <text evidence="5">Belongs to the peptidase M24A family. Methionine aminopeptidase type 1 subfamily.</text>
</comment>
<comment type="function">
    <text evidence="6">Cotranslationally removes the N-terminal methionine from nascent proteins. The N-terminal methionine is often cleaved when the second residue in the primary sequence is small and uncharged (Met-Ala-, Cys, Gly, Pro, Ser, Thr, or Val).</text>
</comment>
<gene>
    <name evidence="8" type="ORF">HCN44_006375</name>
</gene>
<name>A0A834XTR1_APHGI</name>
<evidence type="ECO:0000256" key="2">
    <source>
        <dbReference type="ARBA" id="ARBA00022670"/>
    </source>
</evidence>
<keyword evidence="4 5" id="KW-0378">Hydrolase</keyword>
<dbReference type="GO" id="GO:0046872">
    <property type="term" value="F:metal ion binding"/>
    <property type="evidence" value="ECO:0007669"/>
    <property type="project" value="UniProtKB-UniRule"/>
</dbReference>
<dbReference type="GO" id="GO:0006508">
    <property type="term" value="P:proteolysis"/>
    <property type="evidence" value="ECO:0007669"/>
    <property type="project" value="UniProtKB-KW"/>
</dbReference>
<feature type="binding site" evidence="5">
    <location>
        <position position="181"/>
    </location>
    <ligand>
        <name>a divalent metal cation</name>
        <dbReference type="ChEBI" id="CHEBI:60240"/>
        <label>2</label>
        <note>catalytic</note>
    </ligand>
</feature>
<feature type="binding site" evidence="5">
    <location>
        <position position="170"/>
    </location>
    <ligand>
        <name>a divalent metal cation</name>
        <dbReference type="ChEBI" id="CHEBI:60240"/>
        <label>1</label>
    </ligand>
</feature>
<evidence type="ECO:0000256" key="5">
    <source>
        <dbReference type="HAMAP-Rule" id="MF_03174"/>
    </source>
</evidence>
<dbReference type="Gene3D" id="3.90.230.10">
    <property type="entry name" value="Creatinase/methionine aminopeptidase superfamily"/>
    <property type="match status" value="1"/>
</dbReference>
<dbReference type="InterPro" id="IPR001714">
    <property type="entry name" value="Pept_M24_MAP"/>
</dbReference>
<feature type="binding site" evidence="5">
    <location>
        <position position="181"/>
    </location>
    <ligand>
        <name>a divalent metal cation</name>
        <dbReference type="ChEBI" id="CHEBI:60240"/>
        <label>1</label>
    </ligand>
</feature>
<proteinExistence type="inferred from homology"/>
<dbReference type="PANTHER" id="PTHR43330">
    <property type="entry name" value="METHIONINE AMINOPEPTIDASE"/>
    <property type="match status" value="1"/>
</dbReference>
<evidence type="ECO:0000256" key="6">
    <source>
        <dbReference type="RuleBase" id="RU003653"/>
    </source>
</evidence>
<feature type="binding site" evidence="5">
    <location>
        <position position="244"/>
    </location>
    <ligand>
        <name>a divalent metal cation</name>
        <dbReference type="ChEBI" id="CHEBI:60240"/>
        <label>2</label>
        <note>catalytic</note>
    </ligand>
</feature>
<dbReference type="NCBIfam" id="TIGR00500">
    <property type="entry name" value="met_pdase_I"/>
    <property type="match status" value="1"/>
</dbReference>
<feature type="binding site" evidence="5">
    <location>
        <position position="276"/>
    </location>
    <ligand>
        <name>a divalent metal cation</name>
        <dbReference type="ChEBI" id="CHEBI:60240"/>
        <label>2</label>
        <note>catalytic</note>
    </ligand>
</feature>
<dbReference type="CDD" id="cd01086">
    <property type="entry name" value="MetAP1"/>
    <property type="match status" value="1"/>
</dbReference>
<dbReference type="Pfam" id="PF00557">
    <property type="entry name" value="Peptidase_M24"/>
    <property type="match status" value="1"/>
</dbReference>